<keyword evidence="1" id="KW-0175">Coiled coil</keyword>
<dbReference type="Pfam" id="PF00787">
    <property type="entry name" value="PX"/>
    <property type="match status" value="1"/>
</dbReference>
<gene>
    <name evidence="4" type="ORF">FGO68_gene9669</name>
</gene>
<feature type="coiled-coil region" evidence="1">
    <location>
        <begin position="281"/>
        <end position="343"/>
    </location>
</feature>
<dbReference type="InterPro" id="IPR027267">
    <property type="entry name" value="AH/BAR_dom_sf"/>
</dbReference>
<evidence type="ECO:0000256" key="2">
    <source>
        <dbReference type="SAM" id="MobiDB-lite"/>
    </source>
</evidence>
<name>A0A8J8NEV0_HALGN</name>
<sequence length="567" mass="65963">MKGFNQVEFAQYIDSKKENGTDIDNWTFDDLQAVVYEFQAYYGAPIYQEPTVMAEPTHDPNAYTDYQNPDQPIESPESQPAGVSQQEEKKEGGEQPEQQQMHSRLRSKTPKQHLKTKRCEEQQTELNFKRVDIEVSESEVKEGGIFSASYPIYKVSTTFAGKLLEVRRKDADFLFLRKHLLRGFPHLIIPPCPNHQPKLMADKIKKREKYYTRFLQAIVRCEELKTSRFLFTFLSEQDVKLFQKVQKDAERLKDQIKNRPFEELVTFSGAAKVIVQPGSGCERFNKMLNETTENYQTLYREAINCAITLHEQAMGFSASFHSMKRLMDQMAEQQKRINCHSQVQVFENISKVMSSTGVFVKNLGEVMNKGFAEHLKYNLHEADTFRDLFSHRENLAQQQAKLERALQDKKEKLLKLRDPTKWGASREDLAEMIRMREDLFKDRELAFDYMLPKETQDIEQKRYELNFFSNQCWDEIRRVSKDNGMLLTEHFKDYAMLHCTQISSNASSWEELLNFLLTACEKERENEKKLIEGGGVQPVQVMMQQMMRQEDALVAGDGGSGASRENA</sequence>
<feature type="compositionally biased region" description="Polar residues" evidence="2">
    <location>
        <begin position="64"/>
        <end position="84"/>
    </location>
</feature>
<dbReference type="PANTHER" id="PTHR10555:SF170">
    <property type="entry name" value="FI18122P1"/>
    <property type="match status" value="1"/>
</dbReference>
<dbReference type="GO" id="GO:0005768">
    <property type="term" value="C:endosome"/>
    <property type="evidence" value="ECO:0007669"/>
    <property type="project" value="TreeGrafter"/>
</dbReference>
<evidence type="ECO:0000313" key="4">
    <source>
        <dbReference type="EMBL" id="TNV73692.1"/>
    </source>
</evidence>
<evidence type="ECO:0000259" key="3">
    <source>
        <dbReference type="PROSITE" id="PS50195"/>
    </source>
</evidence>
<dbReference type="SUPFAM" id="SSF64268">
    <property type="entry name" value="PX domain"/>
    <property type="match status" value="1"/>
</dbReference>
<feature type="region of interest" description="Disordered" evidence="2">
    <location>
        <begin position="54"/>
        <end position="120"/>
    </location>
</feature>
<dbReference type="EMBL" id="RRYP01018297">
    <property type="protein sequence ID" value="TNV73692.1"/>
    <property type="molecule type" value="Genomic_DNA"/>
</dbReference>
<feature type="coiled-coil region" evidence="1">
    <location>
        <begin position="388"/>
        <end position="415"/>
    </location>
</feature>
<dbReference type="InterPro" id="IPR036871">
    <property type="entry name" value="PX_dom_sf"/>
</dbReference>
<reference evidence="4" key="1">
    <citation type="submission" date="2019-06" db="EMBL/GenBank/DDBJ databases">
        <authorList>
            <person name="Zheng W."/>
        </authorList>
    </citation>
    <scope>NUCLEOTIDE SEQUENCE</scope>
    <source>
        <strain evidence="4">QDHG01</strain>
    </source>
</reference>
<proteinExistence type="predicted"/>
<dbReference type="PANTHER" id="PTHR10555">
    <property type="entry name" value="SORTING NEXIN"/>
    <property type="match status" value="1"/>
</dbReference>
<comment type="caution">
    <text evidence="4">The sequence shown here is derived from an EMBL/GenBank/DDBJ whole genome shotgun (WGS) entry which is preliminary data.</text>
</comment>
<dbReference type="GO" id="GO:0035091">
    <property type="term" value="F:phosphatidylinositol binding"/>
    <property type="evidence" value="ECO:0007669"/>
    <property type="project" value="InterPro"/>
</dbReference>
<organism evidence="4 5">
    <name type="scientific">Halteria grandinella</name>
    <dbReference type="NCBI Taxonomy" id="5974"/>
    <lineage>
        <taxon>Eukaryota</taxon>
        <taxon>Sar</taxon>
        <taxon>Alveolata</taxon>
        <taxon>Ciliophora</taxon>
        <taxon>Intramacronucleata</taxon>
        <taxon>Spirotrichea</taxon>
        <taxon>Stichotrichia</taxon>
        <taxon>Sporadotrichida</taxon>
        <taxon>Halteriidae</taxon>
        <taxon>Halteria</taxon>
    </lineage>
</organism>
<feature type="compositionally biased region" description="Basic residues" evidence="2">
    <location>
        <begin position="103"/>
        <end position="116"/>
    </location>
</feature>
<protein>
    <recommendedName>
        <fullName evidence="3">PX domain-containing protein</fullName>
    </recommendedName>
</protein>
<feature type="domain" description="PX" evidence="3">
    <location>
        <begin position="131"/>
        <end position="241"/>
    </location>
</feature>
<dbReference type="AlphaFoldDB" id="A0A8J8NEV0"/>
<dbReference type="PROSITE" id="PS50195">
    <property type="entry name" value="PX"/>
    <property type="match status" value="1"/>
</dbReference>
<dbReference type="OrthoDB" id="422186at2759"/>
<dbReference type="Gene3D" id="1.20.1270.60">
    <property type="entry name" value="Arfaptin homology (AH) domain/BAR domain"/>
    <property type="match status" value="1"/>
</dbReference>
<dbReference type="InterPro" id="IPR001683">
    <property type="entry name" value="PX_dom"/>
</dbReference>
<accession>A0A8J8NEV0</accession>
<keyword evidence="5" id="KW-1185">Reference proteome</keyword>
<evidence type="ECO:0000313" key="5">
    <source>
        <dbReference type="Proteomes" id="UP000785679"/>
    </source>
</evidence>
<dbReference type="Gene3D" id="3.30.1520.10">
    <property type="entry name" value="Phox-like domain"/>
    <property type="match status" value="1"/>
</dbReference>
<evidence type="ECO:0000256" key="1">
    <source>
        <dbReference type="SAM" id="Coils"/>
    </source>
</evidence>
<dbReference type="Proteomes" id="UP000785679">
    <property type="component" value="Unassembled WGS sequence"/>
</dbReference>